<evidence type="ECO:0000313" key="3">
    <source>
        <dbReference type="Proteomes" id="UP000823775"/>
    </source>
</evidence>
<evidence type="ECO:0000313" key="2">
    <source>
        <dbReference type="EMBL" id="MCD7469079.1"/>
    </source>
</evidence>
<feature type="compositionally biased region" description="Basic and acidic residues" evidence="1">
    <location>
        <begin position="42"/>
        <end position="56"/>
    </location>
</feature>
<dbReference type="Proteomes" id="UP000823775">
    <property type="component" value="Unassembled WGS sequence"/>
</dbReference>
<evidence type="ECO:0000256" key="1">
    <source>
        <dbReference type="SAM" id="MobiDB-lite"/>
    </source>
</evidence>
<name>A0ABS8TCA0_DATST</name>
<dbReference type="EMBL" id="JACEIK010001399">
    <property type="protein sequence ID" value="MCD7469079.1"/>
    <property type="molecule type" value="Genomic_DNA"/>
</dbReference>
<feature type="region of interest" description="Disordered" evidence="1">
    <location>
        <begin position="42"/>
        <end position="77"/>
    </location>
</feature>
<protein>
    <submittedName>
        <fullName evidence="2">Uncharacterized protein</fullName>
    </submittedName>
</protein>
<sequence length="103" mass="11592">MPGGPRSFPGFIVITSEVNFQVARSFLGFIIITSKVRDEAWTNEEMRREDYGGSDKRPRHQGVFSSSQSRDVGFSGRGYPRYFQPSRPIQVALQTTNGCQSLD</sequence>
<comment type="caution">
    <text evidence="2">The sequence shown here is derived from an EMBL/GenBank/DDBJ whole genome shotgun (WGS) entry which is preliminary data.</text>
</comment>
<proteinExistence type="predicted"/>
<reference evidence="2 3" key="1">
    <citation type="journal article" date="2021" name="BMC Genomics">
        <title>Datura genome reveals duplications of psychoactive alkaloid biosynthetic genes and high mutation rate following tissue culture.</title>
        <authorList>
            <person name="Rajewski A."/>
            <person name="Carter-House D."/>
            <person name="Stajich J."/>
            <person name="Litt A."/>
        </authorList>
    </citation>
    <scope>NUCLEOTIDE SEQUENCE [LARGE SCALE GENOMIC DNA]</scope>
    <source>
        <strain evidence="2">AR-01</strain>
    </source>
</reference>
<organism evidence="2 3">
    <name type="scientific">Datura stramonium</name>
    <name type="common">Jimsonweed</name>
    <name type="synonym">Common thornapple</name>
    <dbReference type="NCBI Taxonomy" id="4076"/>
    <lineage>
        <taxon>Eukaryota</taxon>
        <taxon>Viridiplantae</taxon>
        <taxon>Streptophyta</taxon>
        <taxon>Embryophyta</taxon>
        <taxon>Tracheophyta</taxon>
        <taxon>Spermatophyta</taxon>
        <taxon>Magnoliopsida</taxon>
        <taxon>eudicotyledons</taxon>
        <taxon>Gunneridae</taxon>
        <taxon>Pentapetalae</taxon>
        <taxon>asterids</taxon>
        <taxon>lamiids</taxon>
        <taxon>Solanales</taxon>
        <taxon>Solanaceae</taxon>
        <taxon>Solanoideae</taxon>
        <taxon>Datureae</taxon>
        <taxon>Datura</taxon>
    </lineage>
</organism>
<gene>
    <name evidence="2" type="ORF">HAX54_007721</name>
</gene>
<accession>A0ABS8TCA0</accession>
<keyword evidence="3" id="KW-1185">Reference proteome</keyword>